<feature type="signal peptide" evidence="10">
    <location>
        <begin position="1"/>
        <end position="22"/>
    </location>
</feature>
<evidence type="ECO:0000256" key="3">
    <source>
        <dbReference type="ARBA" id="ARBA00022448"/>
    </source>
</evidence>
<gene>
    <name evidence="11" type="ORF">DI632_13200</name>
</gene>
<evidence type="ECO:0000256" key="1">
    <source>
        <dbReference type="ARBA" id="ARBA00004442"/>
    </source>
</evidence>
<evidence type="ECO:0000313" key="12">
    <source>
        <dbReference type="Proteomes" id="UP000248614"/>
    </source>
</evidence>
<keyword evidence="4" id="KW-1134">Transmembrane beta strand</keyword>
<comment type="similarity">
    <text evidence="2">Belongs to the outer membrane factor (OMF) (TC 1.B.17) family.</text>
</comment>
<evidence type="ECO:0008006" key="13">
    <source>
        <dbReference type="Google" id="ProtNLM"/>
    </source>
</evidence>
<dbReference type="PANTHER" id="PTHR30026:SF22">
    <property type="entry name" value="OUTER MEMBRANE EFFLUX PROTEIN"/>
    <property type="match status" value="1"/>
</dbReference>
<dbReference type="GO" id="GO:0009279">
    <property type="term" value="C:cell outer membrane"/>
    <property type="evidence" value="ECO:0007669"/>
    <property type="project" value="UniProtKB-SubCell"/>
</dbReference>
<dbReference type="NCBIfam" id="TIGR01844">
    <property type="entry name" value="type_I_sec_TolC"/>
    <property type="match status" value="1"/>
</dbReference>
<dbReference type="InterPro" id="IPR051906">
    <property type="entry name" value="TolC-like"/>
</dbReference>
<feature type="chain" id="PRO_5016082948" description="Type I secretion protein TolC" evidence="10">
    <location>
        <begin position="23"/>
        <end position="523"/>
    </location>
</feature>
<dbReference type="Proteomes" id="UP000248614">
    <property type="component" value="Unassembled WGS sequence"/>
</dbReference>
<dbReference type="Pfam" id="PF02321">
    <property type="entry name" value="OEP"/>
    <property type="match status" value="2"/>
</dbReference>
<dbReference type="EMBL" id="QFNF01000040">
    <property type="protein sequence ID" value="PZO74662.1"/>
    <property type="molecule type" value="Genomic_DNA"/>
</dbReference>
<keyword evidence="7" id="KW-0998">Cell outer membrane</keyword>
<dbReference type="GO" id="GO:0015562">
    <property type="term" value="F:efflux transmembrane transporter activity"/>
    <property type="evidence" value="ECO:0007669"/>
    <property type="project" value="InterPro"/>
</dbReference>
<dbReference type="GO" id="GO:0015288">
    <property type="term" value="F:porin activity"/>
    <property type="evidence" value="ECO:0007669"/>
    <property type="project" value="TreeGrafter"/>
</dbReference>
<comment type="caution">
    <text evidence="11">The sequence shown here is derived from an EMBL/GenBank/DDBJ whole genome shotgun (WGS) entry which is preliminary data.</text>
</comment>
<evidence type="ECO:0000256" key="8">
    <source>
        <dbReference type="SAM" id="Coils"/>
    </source>
</evidence>
<feature type="coiled-coil region" evidence="8">
    <location>
        <begin position="179"/>
        <end position="206"/>
    </location>
</feature>
<protein>
    <recommendedName>
        <fullName evidence="13">Type I secretion protein TolC</fullName>
    </recommendedName>
</protein>
<comment type="subcellular location">
    <subcellularLocation>
        <location evidence="1">Cell outer membrane</location>
    </subcellularLocation>
</comment>
<dbReference type="InterPro" id="IPR010130">
    <property type="entry name" value="T1SS_OMP_TolC"/>
</dbReference>
<sequence length="523" mass="55052">MRGGRFIGGVAALALLAGPAHAETLREALARAYATNPQLTGARANQRATDEAVPLARSQGLPQVTTQSSVIENVITPASRGFTQAPRSGSVQVNLSQSLYAGGSVRNNVRAADARVDAGRANLRSTEANVFTLVVAAYNDVIRDEAIVRLNQQNVRVLEINLQASRDRFQVGDLTRTDVAQSEARLASAQAQLRNAEASLIRSRENYVATTGAPAATLEAPPALPNLPADPNAAVGVAVANNPSLIAARRTSDAAGFDVRVARASRLPTISAVGGGSYTSFLGSAQSVDGIVLQQDGGQAQVGVQMSLPLWQSGRPSAQIRRAQALEGAAIEQVTQVERGVVSDARSAFAAWQSALRVIQSSEVQVAANRLSLEGVRAENSVGTRTILDILNAEQELLNSQVQLVSARRDAYVAGFALLAAMGRAEARDLGLDGGALYDPTVNYRRVRNNVWDWSGDPAPVPIAPGTVNTPAQTPVVTRELDPSLQRSPNPYTPTQGIDAPNRQGGAPRTTQGVDTPRVNPEG</sequence>
<keyword evidence="3" id="KW-0813">Transport</keyword>
<evidence type="ECO:0000256" key="2">
    <source>
        <dbReference type="ARBA" id="ARBA00007613"/>
    </source>
</evidence>
<keyword evidence="10" id="KW-0732">Signal</keyword>
<keyword evidence="6" id="KW-0472">Membrane</keyword>
<evidence type="ECO:0000256" key="6">
    <source>
        <dbReference type="ARBA" id="ARBA00023136"/>
    </source>
</evidence>
<dbReference type="SUPFAM" id="SSF56954">
    <property type="entry name" value="Outer membrane efflux proteins (OEP)"/>
    <property type="match status" value="1"/>
</dbReference>
<dbReference type="PANTHER" id="PTHR30026">
    <property type="entry name" value="OUTER MEMBRANE PROTEIN TOLC"/>
    <property type="match status" value="1"/>
</dbReference>
<keyword evidence="5" id="KW-0812">Transmembrane</keyword>
<dbReference type="InterPro" id="IPR003423">
    <property type="entry name" value="OMP_efflux"/>
</dbReference>
<evidence type="ECO:0000256" key="4">
    <source>
        <dbReference type="ARBA" id="ARBA00022452"/>
    </source>
</evidence>
<dbReference type="AlphaFoldDB" id="A0A2W4Z2H9"/>
<feature type="region of interest" description="Disordered" evidence="9">
    <location>
        <begin position="480"/>
        <end position="523"/>
    </location>
</feature>
<name>A0A2W4Z2H9_9SPHN</name>
<reference evidence="11 12" key="1">
    <citation type="submission" date="2017-08" db="EMBL/GenBank/DDBJ databases">
        <title>Infants hospitalized years apart are colonized by the same room-sourced microbial strains.</title>
        <authorList>
            <person name="Brooks B."/>
            <person name="Olm M.R."/>
            <person name="Firek B.A."/>
            <person name="Baker R."/>
            <person name="Thomas B.C."/>
            <person name="Morowitz M.J."/>
            <person name="Banfield J.F."/>
        </authorList>
    </citation>
    <scope>NUCLEOTIDE SEQUENCE [LARGE SCALE GENOMIC DNA]</scope>
    <source>
        <strain evidence="11">S2_018_000_R3_110</strain>
    </source>
</reference>
<organism evidence="11 12">
    <name type="scientific">Sphingomonas hengshuiensis</name>
    <dbReference type="NCBI Taxonomy" id="1609977"/>
    <lineage>
        <taxon>Bacteria</taxon>
        <taxon>Pseudomonadati</taxon>
        <taxon>Pseudomonadota</taxon>
        <taxon>Alphaproteobacteria</taxon>
        <taxon>Sphingomonadales</taxon>
        <taxon>Sphingomonadaceae</taxon>
        <taxon>Sphingomonas</taxon>
    </lineage>
</organism>
<evidence type="ECO:0000256" key="10">
    <source>
        <dbReference type="SAM" id="SignalP"/>
    </source>
</evidence>
<proteinExistence type="inferred from homology"/>
<feature type="compositionally biased region" description="Polar residues" evidence="9">
    <location>
        <begin position="485"/>
        <end position="496"/>
    </location>
</feature>
<evidence type="ECO:0000256" key="7">
    <source>
        <dbReference type="ARBA" id="ARBA00023237"/>
    </source>
</evidence>
<evidence type="ECO:0000256" key="5">
    <source>
        <dbReference type="ARBA" id="ARBA00022692"/>
    </source>
</evidence>
<dbReference type="Gene3D" id="1.20.1600.10">
    <property type="entry name" value="Outer membrane efflux proteins (OEP)"/>
    <property type="match status" value="1"/>
</dbReference>
<evidence type="ECO:0000313" key="11">
    <source>
        <dbReference type="EMBL" id="PZO74662.1"/>
    </source>
</evidence>
<keyword evidence="8" id="KW-0175">Coiled coil</keyword>
<evidence type="ECO:0000256" key="9">
    <source>
        <dbReference type="SAM" id="MobiDB-lite"/>
    </source>
</evidence>
<dbReference type="GO" id="GO:1990281">
    <property type="term" value="C:efflux pump complex"/>
    <property type="evidence" value="ECO:0007669"/>
    <property type="project" value="TreeGrafter"/>
</dbReference>
<accession>A0A2W4Z2H9</accession>